<keyword evidence="1" id="KW-1133">Transmembrane helix</keyword>
<comment type="caution">
    <text evidence="2">The sequence shown here is derived from an EMBL/GenBank/DDBJ whole genome shotgun (WGS) entry which is preliminary data.</text>
</comment>
<keyword evidence="3" id="KW-1185">Reference proteome</keyword>
<feature type="transmembrane region" description="Helical" evidence="1">
    <location>
        <begin position="70"/>
        <end position="88"/>
    </location>
</feature>
<evidence type="ECO:0008006" key="4">
    <source>
        <dbReference type="Google" id="ProtNLM"/>
    </source>
</evidence>
<evidence type="ECO:0000313" key="3">
    <source>
        <dbReference type="Proteomes" id="UP001172083"/>
    </source>
</evidence>
<dbReference type="RefSeq" id="WP_346756761.1">
    <property type="nucleotide sequence ID" value="NZ_JAUJEB010000001.1"/>
</dbReference>
<evidence type="ECO:0000256" key="1">
    <source>
        <dbReference type="SAM" id="Phobius"/>
    </source>
</evidence>
<feature type="transmembrane region" description="Helical" evidence="1">
    <location>
        <begin position="47"/>
        <end position="64"/>
    </location>
</feature>
<gene>
    <name evidence="2" type="ORF">QQ020_05180</name>
</gene>
<organism evidence="2 3">
    <name type="scientific">Agaribacillus aureus</name>
    <dbReference type="NCBI Taxonomy" id="3051825"/>
    <lineage>
        <taxon>Bacteria</taxon>
        <taxon>Pseudomonadati</taxon>
        <taxon>Bacteroidota</taxon>
        <taxon>Cytophagia</taxon>
        <taxon>Cytophagales</taxon>
        <taxon>Splendidivirgaceae</taxon>
        <taxon>Agaribacillus</taxon>
    </lineage>
</organism>
<reference evidence="2" key="1">
    <citation type="submission" date="2023-06" db="EMBL/GenBank/DDBJ databases">
        <title>Genomic of Agaribacillus aureum.</title>
        <authorList>
            <person name="Wang G."/>
        </authorList>
    </citation>
    <scope>NUCLEOTIDE SEQUENCE</scope>
    <source>
        <strain evidence="2">BMA12</strain>
    </source>
</reference>
<dbReference type="Proteomes" id="UP001172083">
    <property type="component" value="Unassembled WGS sequence"/>
</dbReference>
<name>A0ABT8L5D0_9BACT</name>
<accession>A0ABT8L5D0</accession>
<evidence type="ECO:0000313" key="2">
    <source>
        <dbReference type="EMBL" id="MDN5211428.1"/>
    </source>
</evidence>
<feature type="transmembrane region" description="Helical" evidence="1">
    <location>
        <begin position="6"/>
        <end position="26"/>
    </location>
</feature>
<proteinExistence type="predicted"/>
<protein>
    <recommendedName>
        <fullName evidence="4">DoxX family protein</fullName>
    </recommendedName>
</protein>
<keyword evidence="1" id="KW-0472">Membrane</keyword>
<keyword evidence="1" id="KW-0812">Transmembrane</keyword>
<sequence>MNSIIWILRIGVFGIFFGHGILALNINEKWLSYLGVVGFSESLGVKIMPLIGCLDIVVAVATLLKPWKPVLIWAIIWAFSTALVRPIAGESIWAFVERAGNWATPAALLWLTTNKEKFQEVG</sequence>
<dbReference type="EMBL" id="JAUJEB010000001">
    <property type="protein sequence ID" value="MDN5211428.1"/>
    <property type="molecule type" value="Genomic_DNA"/>
</dbReference>